<dbReference type="OMA" id="IHYLRFR"/>
<gene>
    <name evidence="2" type="ORF">MGYG_01838</name>
</gene>
<sequence length="432" mass="49113">MPACNARNCDEQAPCCHNCKYRHTECSFQTFAVQSPAAGGREVIKSSQRILRLLPAIPTSEAKPQDNSTTPDRAYQQNTSAHIAPSDCPETTISISNVELISYPANVPRPLSCASHLVPEEHELMHHYATTVFASLADYEAYRPIWQVIVPREMQSANFLKHGVLAISALHIHYLRFRATEQKGLNSQELSHKELAQKHYQAAVMEFGSLFPEDLSNTNAAFAFSHLTIFFAFGSAQLSGYGGAMFDAIDDLLGLFALTRKAMGFLRMKWDLLVKGDMGILLQRGPEITDKKYLPTDVVTALELLEELCNEWRPSTHETPDYLNEVNHSTRNTYHRAILQLRDCFVMLETKRKDWGMALRFPMIFPDALFPCFKAREPLAMVILAHYCVLLRRAPVRWWADGWSTQVIQSIFWNLPQDWRYAVSWPMSTAEI</sequence>
<dbReference type="InParanoid" id="E5R3X7"/>
<evidence type="ECO:0000313" key="2">
    <source>
        <dbReference type="EMBL" id="EFQ98823.1"/>
    </source>
</evidence>
<feature type="compositionally biased region" description="Polar residues" evidence="1">
    <location>
        <begin position="65"/>
        <end position="81"/>
    </location>
</feature>
<reference evidence="3" key="1">
    <citation type="journal article" date="2012" name="MBio">
        <title>Comparative genome analysis of Trichophyton rubrum and related dermatophytes reveals candidate genes involved in infection.</title>
        <authorList>
            <person name="Martinez D.A."/>
            <person name="Oliver B.G."/>
            <person name="Graeser Y."/>
            <person name="Goldberg J.M."/>
            <person name="Li W."/>
            <person name="Martinez-Rossi N.M."/>
            <person name="Monod M."/>
            <person name="Shelest E."/>
            <person name="Barton R.C."/>
            <person name="Birch E."/>
            <person name="Brakhage A.A."/>
            <person name="Chen Z."/>
            <person name="Gurr S.J."/>
            <person name="Heiman D."/>
            <person name="Heitman J."/>
            <person name="Kosti I."/>
            <person name="Rossi A."/>
            <person name="Saif S."/>
            <person name="Samalova M."/>
            <person name="Saunders C.W."/>
            <person name="Shea T."/>
            <person name="Summerbell R.C."/>
            <person name="Xu J."/>
            <person name="Young S."/>
            <person name="Zeng Q."/>
            <person name="Birren B.W."/>
            <person name="Cuomo C.A."/>
            <person name="White T.C."/>
        </authorList>
    </citation>
    <scope>NUCLEOTIDE SEQUENCE [LARGE SCALE GENOMIC DNA]</scope>
    <source>
        <strain evidence="3">ATCC MYA-4604 / CBS 118893</strain>
    </source>
</reference>
<dbReference type="AlphaFoldDB" id="E5R3X7"/>
<protein>
    <recommendedName>
        <fullName evidence="4">C6 zinc finger domain-containing protein</fullName>
    </recommendedName>
</protein>
<dbReference type="InterPro" id="IPR053157">
    <property type="entry name" value="Sterol_Uptake_Regulator"/>
</dbReference>
<feature type="region of interest" description="Disordered" evidence="1">
    <location>
        <begin position="57"/>
        <end position="86"/>
    </location>
</feature>
<dbReference type="GO" id="GO:0001228">
    <property type="term" value="F:DNA-binding transcription activator activity, RNA polymerase II-specific"/>
    <property type="evidence" value="ECO:0007669"/>
    <property type="project" value="TreeGrafter"/>
</dbReference>
<dbReference type="GeneID" id="10033110"/>
<name>E5R3X7_ARTGP</name>
<dbReference type="PANTHER" id="PTHR47784:SF5">
    <property type="entry name" value="STEROL UPTAKE CONTROL PROTEIN 2"/>
    <property type="match status" value="1"/>
</dbReference>
<dbReference type="VEuPathDB" id="FungiDB:MGYG_01838"/>
<organism evidence="3">
    <name type="scientific">Arthroderma gypseum (strain ATCC MYA-4604 / CBS 118893)</name>
    <name type="common">Microsporum gypseum</name>
    <dbReference type="NCBI Taxonomy" id="535722"/>
    <lineage>
        <taxon>Eukaryota</taxon>
        <taxon>Fungi</taxon>
        <taxon>Dikarya</taxon>
        <taxon>Ascomycota</taxon>
        <taxon>Pezizomycotina</taxon>
        <taxon>Eurotiomycetes</taxon>
        <taxon>Eurotiomycetidae</taxon>
        <taxon>Onygenales</taxon>
        <taxon>Arthrodermataceae</taxon>
        <taxon>Nannizzia</taxon>
    </lineage>
</organism>
<proteinExistence type="predicted"/>
<dbReference type="Proteomes" id="UP000002669">
    <property type="component" value="Unassembled WGS sequence"/>
</dbReference>
<dbReference type="RefSeq" id="XP_003177775.1">
    <property type="nucleotide sequence ID" value="XM_003177727.1"/>
</dbReference>
<dbReference type="EMBL" id="DS989822">
    <property type="protein sequence ID" value="EFQ98823.1"/>
    <property type="molecule type" value="Genomic_DNA"/>
</dbReference>
<dbReference type="OrthoDB" id="4937900at2759"/>
<dbReference type="FunCoup" id="E5R3X7">
    <property type="interactions" value="210"/>
</dbReference>
<dbReference type="PANTHER" id="PTHR47784">
    <property type="entry name" value="STEROL UPTAKE CONTROL PROTEIN 2"/>
    <property type="match status" value="1"/>
</dbReference>
<dbReference type="HOGENOM" id="CLU_024934_0_3_1"/>
<evidence type="ECO:0008006" key="4">
    <source>
        <dbReference type="Google" id="ProtNLM"/>
    </source>
</evidence>
<evidence type="ECO:0000313" key="3">
    <source>
        <dbReference type="Proteomes" id="UP000002669"/>
    </source>
</evidence>
<evidence type="ECO:0000256" key="1">
    <source>
        <dbReference type="SAM" id="MobiDB-lite"/>
    </source>
</evidence>
<keyword evidence="3" id="KW-1185">Reference proteome</keyword>
<dbReference type="STRING" id="535722.E5R3X7"/>
<accession>E5R3X7</accession>
<dbReference type="eggNOG" id="ENOG502R8B4">
    <property type="taxonomic scope" value="Eukaryota"/>
</dbReference>